<sequence length="237" mass="24647">MPSPATAGYHQGMAWLLLLDTCGEGGGVGLARVDGATAALVAERLLPGRETQERLMSALDEVFAEAGVTGSDLDAIAVVHGPGSFTGVRIGLAAAKGLADALDVPLIAISRLESLVSRWYAARGPESLHETVQAWLDAGRGDVFVGRYRGAVREEEVMLPGTAALAAAGDGPVVVMEDRLAELLPRALRVSPVGVREASGIALRKLVAGEFADTALLDANYLRVPDAELALRAKQCA</sequence>
<dbReference type="InterPro" id="IPR043129">
    <property type="entry name" value="ATPase_NBD"/>
</dbReference>
<dbReference type="OrthoDB" id="9784166at2"/>
<reference evidence="2 3" key="1">
    <citation type="submission" date="2016-10" db="EMBL/GenBank/DDBJ databases">
        <authorList>
            <person name="de Groot N.N."/>
        </authorList>
    </citation>
    <scope>NUCLEOTIDE SEQUENCE [LARGE SCALE GENOMIC DNA]</scope>
    <source>
        <strain evidence="2 3">GAS232</strain>
    </source>
</reference>
<dbReference type="EMBL" id="LT629690">
    <property type="protein sequence ID" value="SDG05849.1"/>
    <property type="molecule type" value="Genomic_DNA"/>
</dbReference>
<organism evidence="2 3">
    <name type="scientific">Terriglobus roseus</name>
    <dbReference type="NCBI Taxonomy" id="392734"/>
    <lineage>
        <taxon>Bacteria</taxon>
        <taxon>Pseudomonadati</taxon>
        <taxon>Acidobacteriota</taxon>
        <taxon>Terriglobia</taxon>
        <taxon>Terriglobales</taxon>
        <taxon>Acidobacteriaceae</taxon>
        <taxon>Terriglobus</taxon>
    </lineage>
</organism>
<keyword evidence="3" id="KW-1185">Reference proteome</keyword>
<name>A0A1G7R6S2_9BACT</name>
<proteinExistence type="predicted"/>
<gene>
    <name evidence="2" type="ORF">SAMN05444167_4134</name>
</gene>
<protein>
    <submittedName>
        <fullName evidence="2">tRNA threonylcarbamoyladenosine biosynthesis protein TsaB</fullName>
    </submittedName>
</protein>
<dbReference type="InterPro" id="IPR022496">
    <property type="entry name" value="T6A_TsaB"/>
</dbReference>
<evidence type="ECO:0000313" key="3">
    <source>
        <dbReference type="Proteomes" id="UP000182427"/>
    </source>
</evidence>
<evidence type="ECO:0000313" key="2">
    <source>
        <dbReference type="EMBL" id="SDG05849.1"/>
    </source>
</evidence>
<evidence type="ECO:0000259" key="1">
    <source>
        <dbReference type="Pfam" id="PF00814"/>
    </source>
</evidence>
<dbReference type="PANTHER" id="PTHR11735">
    <property type="entry name" value="TRNA N6-ADENOSINE THREONYLCARBAMOYLTRANSFERASE"/>
    <property type="match status" value="1"/>
</dbReference>
<accession>A0A1G7R6S2</accession>
<feature type="domain" description="Gcp-like" evidence="1">
    <location>
        <begin position="49"/>
        <end position="149"/>
    </location>
</feature>
<dbReference type="SUPFAM" id="SSF53067">
    <property type="entry name" value="Actin-like ATPase domain"/>
    <property type="match status" value="1"/>
</dbReference>
<dbReference type="InterPro" id="IPR000905">
    <property type="entry name" value="Gcp-like_dom"/>
</dbReference>
<dbReference type="Pfam" id="PF00814">
    <property type="entry name" value="TsaD"/>
    <property type="match status" value="1"/>
</dbReference>
<dbReference type="GO" id="GO:0002949">
    <property type="term" value="P:tRNA threonylcarbamoyladenosine modification"/>
    <property type="evidence" value="ECO:0007669"/>
    <property type="project" value="InterPro"/>
</dbReference>
<dbReference type="NCBIfam" id="TIGR03725">
    <property type="entry name" value="T6A_YeaZ"/>
    <property type="match status" value="1"/>
</dbReference>
<dbReference type="PANTHER" id="PTHR11735:SF11">
    <property type="entry name" value="TRNA THREONYLCARBAMOYLADENOSINE BIOSYNTHESIS PROTEIN TSAB"/>
    <property type="match status" value="1"/>
</dbReference>
<dbReference type="AlphaFoldDB" id="A0A1G7R6S2"/>
<dbReference type="GO" id="GO:0005829">
    <property type="term" value="C:cytosol"/>
    <property type="evidence" value="ECO:0007669"/>
    <property type="project" value="TreeGrafter"/>
</dbReference>
<dbReference type="Proteomes" id="UP000182427">
    <property type="component" value="Chromosome I"/>
</dbReference>
<dbReference type="Gene3D" id="3.30.420.40">
    <property type="match status" value="1"/>
</dbReference>